<dbReference type="Proteomes" id="UP000559885">
    <property type="component" value="Unassembled WGS sequence"/>
</dbReference>
<keyword evidence="4" id="KW-0547">Nucleotide-binding</keyword>
<sequence>MATDLINEELETMTGKEHRMVLKRLMGYTKYHIPLLILTGFLVLLVTAAEVISPLLVRAFLDQHLTPLSFETKAIVILASLYIGLEIGKFVVWYFQLFFFQKIALQIVERIRVDIFSKLHALGMRYFDQTPAGGIVSRVTNDTEAIKDMFINVLSTAIQSLFMLIGMYVAMFSLNVRLALYSLILFPIIAGIVVIYRKYSSKFYRAKREKLSQLNANISESISGMSIAQEFNQEKRLTDEFEVINKDYYDVGIKNIKFNALLLGPAIDFLYAIAVVIILSYFGMEALIGPVAIGTIYAFINYFDRFLEAIFNVMERLAMYQEAITAASRVFKIMDEKEEVPTQYPEKSAKVGKAQIEFKDVSFAYDGENNVLQNISFTAQPGQTVALVGHTGSGKSSIINLMMRFYEFEQGDILIDGRSIKNYPITELRKKTGLVLQDSFMFYGNIRDNIRLYNQAITDKEVEEAAKFVQADRFIQSLKSGYDHKVIERGASFSSGQRQLISFARTIVTDPQILVLDEATANIDTETESMIQTGLRRMREGRTTIAIAHRLSTIKDADLILVLRKGEIVERGTHAELLKERGIYHSMYLLQNSGMDLDERAVK</sequence>
<dbReference type="InterPro" id="IPR003593">
    <property type="entry name" value="AAA+_ATPase"/>
</dbReference>
<dbReference type="PROSITE" id="PS50893">
    <property type="entry name" value="ABC_TRANSPORTER_2"/>
    <property type="match status" value="1"/>
</dbReference>
<dbReference type="InterPro" id="IPR027417">
    <property type="entry name" value="P-loop_NTPase"/>
</dbReference>
<comment type="caution">
    <text evidence="11">The sequence shown here is derived from an EMBL/GenBank/DDBJ whole genome shotgun (WGS) entry which is preliminary data.</text>
</comment>
<feature type="transmembrane region" description="Helical" evidence="8">
    <location>
        <begin position="260"/>
        <end position="281"/>
    </location>
</feature>
<dbReference type="Pfam" id="PF00005">
    <property type="entry name" value="ABC_tran"/>
    <property type="match status" value="1"/>
</dbReference>
<evidence type="ECO:0000256" key="4">
    <source>
        <dbReference type="ARBA" id="ARBA00022741"/>
    </source>
</evidence>
<dbReference type="SUPFAM" id="SSF90123">
    <property type="entry name" value="ABC transporter transmembrane region"/>
    <property type="match status" value="1"/>
</dbReference>
<evidence type="ECO:0000256" key="3">
    <source>
        <dbReference type="ARBA" id="ARBA00022692"/>
    </source>
</evidence>
<dbReference type="PANTHER" id="PTHR43394:SF1">
    <property type="entry name" value="ATP-BINDING CASSETTE SUB-FAMILY B MEMBER 10, MITOCHONDRIAL"/>
    <property type="match status" value="1"/>
</dbReference>
<organism evidence="11 12">
    <name type="scientific">Listeria aquatica</name>
    <dbReference type="NCBI Taxonomy" id="1494960"/>
    <lineage>
        <taxon>Bacteria</taxon>
        <taxon>Bacillati</taxon>
        <taxon>Bacillota</taxon>
        <taxon>Bacilli</taxon>
        <taxon>Bacillales</taxon>
        <taxon>Listeriaceae</taxon>
        <taxon>Listeria</taxon>
    </lineage>
</organism>
<dbReference type="GO" id="GO:0016887">
    <property type="term" value="F:ATP hydrolysis activity"/>
    <property type="evidence" value="ECO:0007669"/>
    <property type="project" value="InterPro"/>
</dbReference>
<evidence type="ECO:0000256" key="5">
    <source>
        <dbReference type="ARBA" id="ARBA00022840"/>
    </source>
</evidence>
<gene>
    <name evidence="11" type="ORF">HB912_04885</name>
</gene>
<dbReference type="EMBL" id="JAARRM010000001">
    <property type="protein sequence ID" value="MBC1520987.1"/>
    <property type="molecule type" value="Genomic_DNA"/>
</dbReference>
<dbReference type="PROSITE" id="PS50929">
    <property type="entry name" value="ABC_TM1F"/>
    <property type="match status" value="1"/>
</dbReference>
<dbReference type="GO" id="GO:0005886">
    <property type="term" value="C:plasma membrane"/>
    <property type="evidence" value="ECO:0007669"/>
    <property type="project" value="UniProtKB-SubCell"/>
</dbReference>
<evidence type="ECO:0000256" key="6">
    <source>
        <dbReference type="ARBA" id="ARBA00022989"/>
    </source>
</evidence>
<dbReference type="InterPro" id="IPR003439">
    <property type="entry name" value="ABC_transporter-like_ATP-bd"/>
</dbReference>
<evidence type="ECO:0000259" key="9">
    <source>
        <dbReference type="PROSITE" id="PS50893"/>
    </source>
</evidence>
<feature type="transmembrane region" description="Helical" evidence="8">
    <location>
        <begin position="287"/>
        <end position="307"/>
    </location>
</feature>
<dbReference type="SMART" id="SM00382">
    <property type="entry name" value="AAA"/>
    <property type="match status" value="1"/>
</dbReference>
<reference evidence="11 12" key="1">
    <citation type="submission" date="2020-03" db="EMBL/GenBank/DDBJ databases">
        <title>Soil Listeria distribution.</title>
        <authorList>
            <person name="Liao J."/>
            <person name="Wiedmann M."/>
        </authorList>
    </citation>
    <scope>NUCLEOTIDE SEQUENCE [LARGE SCALE GENOMIC DNA]</scope>
    <source>
        <strain evidence="11 12">FSL L7-1507</strain>
    </source>
</reference>
<dbReference type="RefSeq" id="WP_185372562.1">
    <property type="nucleotide sequence ID" value="NZ_JAARRM010000001.1"/>
</dbReference>
<keyword evidence="5 11" id="KW-0067">ATP-binding</keyword>
<dbReference type="InterPro" id="IPR039421">
    <property type="entry name" value="Type_1_exporter"/>
</dbReference>
<evidence type="ECO:0000256" key="8">
    <source>
        <dbReference type="SAM" id="Phobius"/>
    </source>
</evidence>
<feature type="domain" description="ABC transmembrane type-1" evidence="10">
    <location>
        <begin position="37"/>
        <end position="322"/>
    </location>
</feature>
<dbReference type="SUPFAM" id="SSF52540">
    <property type="entry name" value="P-loop containing nucleoside triphosphate hydrolases"/>
    <property type="match status" value="1"/>
</dbReference>
<feature type="transmembrane region" description="Helical" evidence="8">
    <location>
        <begin position="33"/>
        <end position="55"/>
    </location>
</feature>
<evidence type="ECO:0000256" key="7">
    <source>
        <dbReference type="ARBA" id="ARBA00023136"/>
    </source>
</evidence>
<feature type="transmembrane region" description="Helical" evidence="8">
    <location>
        <begin position="75"/>
        <end position="100"/>
    </location>
</feature>
<dbReference type="Pfam" id="PF00664">
    <property type="entry name" value="ABC_membrane"/>
    <property type="match status" value="1"/>
</dbReference>
<dbReference type="GO" id="GO:0005524">
    <property type="term" value="F:ATP binding"/>
    <property type="evidence" value="ECO:0007669"/>
    <property type="project" value="UniProtKB-KW"/>
</dbReference>
<feature type="domain" description="ABC transporter" evidence="9">
    <location>
        <begin position="356"/>
        <end position="590"/>
    </location>
</feature>
<feature type="transmembrane region" description="Helical" evidence="8">
    <location>
        <begin position="150"/>
        <end position="172"/>
    </location>
</feature>
<dbReference type="PROSITE" id="PS00211">
    <property type="entry name" value="ABC_TRANSPORTER_1"/>
    <property type="match status" value="1"/>
</dbReference>
<protein>
    <submittedName>
        <fullName evidence="11">ABC transporter ATP-binding protein</fullName>
    </submittedName>
</protein>
<dbReference type="InterPro" id="IPR011527">
    <property type="entry name" value="ABC1_TM_dom"/>
</dbReference>
<evidence type="ECO:0000313" key="11">
    <source>
        <dbReference type="EMBL" id="MBC1520987.1"/>
    </source>
</evidence>
<evidence type="ECO:0000259" key="10">
    <source>
        <dbReference type="PROSITE" id="PS50929"/>
    </source>
</evidence>
<dbReference type="CDD" id="cd03254">
    <property type="entry name" value="ABCC_Glucan_exporter_like"/>
    <property type="match status" value="1"/>
</dbReference>
<comment type="subcellular location">
    <subcellularLocation>
        <location evidence="1">Cell membrane</location>
        <topology evidence="1">Multi-pass membrane protein</topology>
    </subcellularLocation>
</comment>
<dbReference type="Gene3D" id="3.40.50.300">
    <property type="entry name" value="P-loop containing nucleotide triphosphate hydrolases"/>
    <property type="match status" value="1"/>
</dbReference>
<dbReference type="InterPro" id="IPR017871">
    <property type="entry name" value="ABC_transporter-like_CS"/>
</dbReference>
<accession>A0A841ZN89</accession>
<keyword evidence="2" id="KW-0813">Transport</keyword>
<name>A0A841ZN89_9LIST</name>
<evidence type="ECO:0000256" key="1">
    <source>
        <dbReference type="ARBA" id="ARBA00004651"/>
    </source>
</evidence>
<feature type="transmembrane region" description="Helical" evidence="8">
    <location>
        <begin position="178"/>
        <end position="196"/>
    </location>
</feature>
<dbReference type="InterPro" id="IPR036640">
    <property type="entry name" value="ABC1_TM_sf"/>
</dbReference>
<dbReference type="PANTHER" id="PTHR43394">
    <property type="entry name" value="ATP-DEPENDENT PERMEASE MDL1, MITOCHONDRIAL"/>
    <property type="match status" value="1"/>
</dbReference>
<keyword evidence="7 8" id="KW-0472">Membrane</keyword>
<keyword evidence="3 8" id="KW-0812">Transmembrane</keyword>
<evidence type="ECO:0000256" key="2">
    <source>
        <dbReference type="ARBA" id="ARBA00022448"/>
    </source>
</evidence>
<dbReference type="GO" id="GO:0015421">
    <property type="term" value="F:ABC-type oligopeptide transporter activity"/>
    <property type="evidence" value="ECO:0007669"/>
    <property type="project" value="TreeGrafter"/>
</dbReference>
<dbReference type="AlphaFoldDB" id="A0A841ZN89"/>
<dbReference type="CDD" id="cd18544">
    <property type="entry name" value="ABC_6TM_TmrA_like"/>
    <property type="match status" value="1"/>
</dbReference>
<dbReference type="Gene3D" id="1.20.1560.10">
    <property type="entry name" value="ABC transporter type 1, transmembrane domain"/>
    <property type="match status" value="1"/>
</dbReference>
<keyword evidence="6 8" id="KW-1133">Transmembrane helix</keyword>
<proteinExistence type="predicted"/>
<dbReference type="FunFam" id="3.40.50.300:FF:000287">
    <property type="entry name" value="Multidrug ABC transporter ATP-binding protein"/>
    <property type="match status" value="1"/>
</dbReference>
<evidence type="ECO:0000313" key="12">
    <source>
        <dbReference type="Proteomes" id="UP000559885"/>
    </source>
</evidence>